<organism evidence="1 2">
    <name type="scientific">Nyssa sinensis</name>
    <dbReference type="NCBI Taxonomy" id="561372"/>
    <lineage>
        <taxon>Eukaryota</taxon>
        <taxon>Viridiplantae</taxon>
        <taxon>Streptophyta</taxon>
        <taxon>Embryophyta</taxon>
        <taxon>Tracheophyta</taxon>
        <taxon>Spermatophyta</taxon>
        <taxon>Magnoliopsida</taxon>
        <taxon>eudicotyledons</taxon>
        <taxon>Gunneridae</taxon>
        <taxon>Pentapetalae</taxon>
        <taxon>asterids</taxon>
        <taxon>Cornales</taxon>
        <taxon>Nyssaceae</taxon>
        <taxon>Nyssa</taxon>
    </lineage>
</organism>
<dbReference type="Proteomes" id="UP000325577">
    <property type="component" value="Linkage Group LG10"/>
</dbReference>
<evidence type="ECO:0000313" key="2">
    <source>
        <dbReference type="Proteomes" id="UP000325577"/>
    </source>
</evidence>
<keyword evidence="2" id="KW-1185">Reference proteome</keyword>
<gene>
    <name evidence="1" type="ORF">F0562_020257</name>
</gene>
<accession>A0A5J5BQM7</accession>
<sequence length="177" mass="19696">MKNLYKSIQDLPIKFFESEEMKATLVDSKLAPGLAQKTSQLLHLEEASNIRSYRTYRSKLNYLELGSNSNRQEVESGKGFVKGPSKFLVKNNLSLKPFSAIDGKMIETEMNVRPEDTGTLKVTVDKDKALHLLAASLVSKSALTDVYILNEPTNEQNQGCNVGGNHEEDDCCCCCPF</sequence>
<reference evidence="1 2" key="1">
    <citation type="submission" date="2019-09" db="EMBL/GenBank/DDBJ databases">
        <title>A chromosome-level genome assembly of the Chinese tupelo Nyssa sinensis.</title>
        <authorList>
            <person name="Yang X."/>
            <person name="Kang M."/>
            <person name="Yang Y."/>
            <person name="Xiong H."/>
            <person name="Wang M."/>
            <person name="Zhang Z."/>
            <person name="Wang Z."/>
            <person name="Wu H."/>
            <person name="Ma T."/>
            <person name="Liu J."/>
            <person name="Xi Z."/>
        </authorList>
    </citation>
    <scope>NUCLEOTIDE SEQUENCE [LARGE SCALE GENOMIC DNA]</scope>
    <source>
        <strain evidence="1">J267</strain>
        <tissue evidence="1">Leaf</tissue>
    </source>
</reference>
<dbReference type="PANTHER" id="PTHR33103:SF19">
    <property type="entry name" value="OS09G0544700 PROTEIN"/>
    <property type="match status" value="1"/>
</dbReference>
<evidence type="ECO:0000313" key="1">
    <source>
        <dbReference type="EMBL" id="KAA8545473.1"/>
    </source>
</evidence>
<dbReference type="PANTHER" id="PTHR33103">
    <property type="entry name" value="OS01G0153900 PROTEIN"/>
    <property type="match status" value="1"/>
</dbReference>
<dbReference type="Pfam" id="PF05056">
    <property type="entry name" value="DUF674"/>
    <property type="match status" value="1"/>
</dbReference>
<name>A0A5J5BQM7_9ASTE</name>
<protein>
    <submittedName>
        <fullName evidence="1">Uncharacterized protein</fullName>
    </submittedName>
</protein>
<proteinExistence type="predicted"/>
<dbReference type="EMBL" id="CM018033">
    <property type="protein sequence ID" value="KAA8545473.1"/>
    <property type="molecule type" value="Genomic_DNA"/>
</dbReference>
<dbReference type="AlphaFoldDB" id="A0A5J5BQM7"/>
<dbReference type="InterPro" id="IPR007750">
    <property type="entry name" value="DUF674"/>
</dbReference>
<dbReference type="OrthoDB" id="2014278at2759"/>